<accession>A0A815V8H0</accession>
<evidence type="ECO:0000313" key="2">
    <source>
        <dbReference type="Proteomes" id="UP000663852"/>
    </source>
</evidence>
<gene>
    <name evidence="1" type="ORF">EDS130_LOCUS44205</name>
</gene>
<sequence length="79" mass="9294">MRFYYRVYAHPSILHTIRQVDLVLIPENLKVKSDDLQVGQIESKRHNIILLLLRILSKTNLDNDGLIGITYFQFSILRI</sequence>
<dbReference type="AlphaFoldDB" id="A0A815V8H0"/>
<evidence type="ECO:0000313" key="1">
    <source>
        <dbReference type="EMBL" id="CAF1525985.1"/>
    </source>
</evidence>
<organism evidence="1 2">
    <name type="scientific">Adineta ricciae</name>
    <name type="common">Rotifer</name>
    <dbReference type="NCBI Taxonomy" id="249248"/>
    <lineage>
        <taxon>Eukaryota</taxon>
        <taxon>Metazoa</taxon>
        <taxon>Spiralia</taxon>
        <taxon>Gnathifera</taxon>
        <taxon>Rotifera</taxon>
        <taxon>Eurotatoria</taxon>
        <taxon>Bdelloidea</taxon>
        <taxon>Adinetida</taxon>
        <taxon>Adinetidae</taxon>
        <taxon>Adineta</taxon>
    </lineage>
</organism>
<dbReference type="EMBL" id="CAJNOJ010000819">
    <property type="protein sequence ID" value="CAF1525985.1"/>
    <property type="molecule type" value="Genomic_DNA"/>
</dbReference>
<reference evidence="1" key="1">
    <citation type="submission" date="2021-02" db="EMBL/GenBank/DDBJ databases">
        <authorList>
            <person name="Nowell W R."/>
        </authorList>
    </citation>
    <scope>NUCLEOTIDE SEQUENCE</scope>
</reference>
<proteinExistence type="predicted"/>
<comment type="caution">
    <text evidence="1">The sequence shown here is derived from an EMBL/GenBank/DDBJ whole genome shotgun (WGS) entry which is preliminary data.</text>
</comment>
<name>A0A815V8H0_ADIRI</name>
<protein>
    <submittedName>
        <fullName evidence="1">Uncharacterized protein</fullName>
    </submittedName>
</protein>
<dbReference type="Proteomes" id="UP000663852">
    <property type="component" value="Unassembled WGS sequence"/>
</dbReference>